<dbReference type="GeneID" id="89932797"/>
<accession>A0AAN6YRE1</accession>
<organism evidence="1 2">
    <name type="scientific">Canariomyces notabilis</name>
    <dbReference type="NCBI Taxonomy" id="2074819"/>
    <lineage>
        <taxon>Eukaryota</taxon>
        <taxon>Fungi</taxon>
        <taxon>Dikarya</taxon>
        <taxon>Ascomycota</taxon>
        <taxon>Pezizomycotina</taxon>
        <taxon>Sordariomycetes</taxon>
        <taxon>Sordariomycetidae</taxon>
        <taxon>Sordariales</taxon>
        <taxon>Chaetomiaceae</taxon>
        <taxon>Canariomyces</taxon>
    </lineage>
</organism>
<reference evidence="1" key="1">
    <citation type="journal article" date="2023" name="Mol. Phylogenet. Evol.">
        <title>Genome-scale phylogeny and comparative genomics of the fungal order Sordariales.</title>
        <authorList>
            <person name="Hensen N."/>
            <person name="Bonometti L."/>
            <person name="Westerberg I."/>
            <person name="Brannstrom I.O."/>
            <person name="Guillou S."/>
            <person name="Cros-Aarteil S."/>
            <person name="Calhoun S."/>
            <person name="Haridas S."/>
            <person name="Kuo A."/>
            <person name="Mondo S."/>
            <person name="Pangilinan J."/>
            <person name="Riley R."/>
            <person name="LaButti K."/>
            <person name="Andreopoulos B."/>
            <person name="Lipzen A."/>
            <person name="Chen C."/>
            <person name="Yan M."/>
            <person name="Daum C."/>
            <person name="Ng V."/>
            <person name="Clum A."/>
            <person name="Steindorff A."/>
            <person name="Ohm R.A."/>
            <person name="Martin F."/>
            <person name="Silar P."/>
            <person name="Natvig D.O."/>
            <person name="Lalanne C."/>
            <person name="Gautier V."/>
            <person name="Ament-Velasquez S.L."/>
            <person name="Kruys A."/>
            <person name="Hutchinson M.I."/>
            <person name="Powell A.J."/>
            <person name="Barry K."/>
            <person name="Miller A.N."/>
            <person name="Grigoriev I.V."/>
            <person name="Debuchy R."/>
            <person name="Gladieux P."/>
            <person name="Hiltunen Thoren M."/>
            <person name="Johannesson H."/>
        </authorList>
    </citation>
    <scope>NUCLEOTIDE SEQUENCE</scope>
    <source>
        <strain evidence="1">CBS 508.74</strain>
    </source>
</reference>
<dbReference type="AlphaFoldDB" id="A0AAN6YRE1"/>
<proteinExistence type="predicted"/>
<evidence type="ECO:0000313" key="2">
    <source>
        <dbReference type="Proteomes" id="UP001302812"/>
    </source>
</evidence>
<protein>
    <submittedName>
        <fullName evidence="1">Uncharacterized protein</fullName>
    </submittedName>
</protein>
<sequence>MGLASRAEIIGCETKAQQLLPGLSEWEAATPTWPTNCLAGLGFNSRYLTQQGPALCPNEHHYPEPGWKIRRCSTQPLPGRFLGRRESLPWFCPALKFSQDALRRFAPPNDHPKGRIHGEGFCSMSLDISRHQILRSGSTLRCPDTVPVSKP</sequence>
<keyword evidence="2" id="KW-1185">Reference proteome</keyword>
<dbReference type="RefSeq" id="XP_064668849.1">
    <property type="nucleotide sequence ID" value="XM_064808674.1"/>
</dbReference>
<name>A0AAN6YRE1_9PEZI</name>
<dbReference type="Proteomes" id="UP001302812">
    <property type="component" value="Unassembled WGS sequence"/>
</dbReference>
<gene>
    <name evidence="1" type="ORF">N656DRAFT_151752</name>
</gene>
<dbReference type="EMBL" id="MU853346">
    <property type="protein sequence ID" value="KAK4111279.1"/>
    <property type="molecule type" value="Genomic_DNA"/>
</dbReference>
<evidence type="ECO:0000313" key="1">
    <source>
        <dbReference type="EMBL" id="KAK4111279.1"/>
    </source>
</evidence>
<comment type="caution">
    <text evidence="1">The sequence shown here is derived from an EMBL/GenBank/DDBJ whole genome shotgun (WGS) entry which is preliminary data.</text>
</comment>
<reference evidence="1" key="2">
    <citation type="submission" date="2023-05" db="EMBL/GenBank/DDBJ databases">
        <authorList>
            <consortium name="Lawrence Berkeley National Laboratory"/>
            <person name="Steindorff A."/>
            <person name="Hensen N."/>
            <person name="Bonometti L."/>
            <person name="Westerberg I."/>
            <person name="Brannstrom I.O."/>
            <person name="Guillou S."/>
            <person name="Cros-Aarteil S."/>
            <person name="Calhoun S."/>
            <person name="Haridas S."/>
            <person name="Kuo A."/>
            <person name="Mondo S."/>
            <person name="Pangilinan J."/>
            <person name="Riley R."/>
            <person name="Labutti K."/>
            <person name="Andreopoulos B."/>
            <person name="Lipzen A."/>
            <person name="Chen C."/>
            <person name="Yanf M."/>
            <person name="Daum C."/>
            <person name="Ng V."/>
            <person name="Clum A."/>
            <person name="Ohm R."/>
            <person name="Martin F."/>
            <person name="Silar P."/>
            <person name="Natvig D."/>
            <person name="Lalanne C."/>
            <person name="Gautier V."/>
            <person name="Ament-Velasquez S.L."/>
            <person name="Kruys A."/>
            <person name="Hutchinson M.I."/>
            <person name="Powell A.J."/>
            <person name="Barry K."/>
            <person name="Miller A.N."/>
            <person name="Grigoriev I.V."/>
            <person name="Debuchy R."/>
            <person name="Gladieux P."/>
            <person name="Thoren M.H."/>
            <person name="Johannesson H."/>
        </authorList>
    </citation>
    <scope>NUCLEOTIDE SEQUENCE</scope>
    <source>
        <strain evidence="1">CBS 508.74</strain>
    </source>
</reference>